<evidence type="ECO:0000256" key="1">
    <source>
        <dbReference type="ARBA" id="ARBA00006721"/>
    </source>
</evidence>
<organism evidence="6 7">
    <name type="scientific">Steinernema carpocapsae</name>
    <name type="common">Entomopathogenic nematode</name>
    <dbReference type="NCBI Taxonomy" id="34508"/>
    <lineage>
        <taxon>Eukaryota</taxon>
        <taxon>Metazoa</taxon>
        <taxon>Ecdysozoa</taxon>
        <taxon>Nematoda</taxon>
        <taxon>Chromadorea</taxon>
        <taxon>Rhabditida</taxon>
        <taxon>Tylenchina</taxon>
        <taxon>Panagrolaimomorpha</taxon>
        <taxon>Strongyloidoidea</taxon>
        <taxon>Steinernematidae</taxon>
        <taxon>Steinernema</taxon>
    </lineage>
</organism>
<dbReference type="Proteomes" id="UP000298663">
    <property type="component" value="Unassembled WGS sequence"/>
</dbReference>
<dbReference type="Pfam" id="PF01755">
    <property type="entry name" value="Glyco_transf_25"/>
    <property type="match status" value="1"/>
</dbReference>
<feature type="domain" description="Glycosyl transferase family 25" evidence="5">
    <location>
        <begin position="300"/>
        <end position="482"/>
    </location>
</feature>
<accession>A0A4U5MDT2</accession>
<reference evidence="6 7" key="1">
    <citation type="journal article" date="2015" name="Genome Biol.">
        <title>Comparative genomics of Steinernema reveals deeply conserved gene regulatory networks.</title>
        <authorList>
            <person name="Dillman A.R."/>
            <person name="Macchietto M."/>
            <person name="Porter C.F."/>
            <person name="Rogers A."/>
            <person name="Williams B."/>
            <person name="Antoshechkin I."/>
            <person name="Lee M.M."/>
            <person name="Goodwin Z."/>
            <person name="Lu X."/>
            <person name="Lewis E.E."/>
            <person name="Goodrich-Blair H."/>
            <person name="Stock S.P."/>
            <person name="Adams B.J."/>
            <person name="Sternberg P.W."/>
            <person name="Mortazavi A."/>
        </authorList>
    </citation>
    <scope>NUCLEOTIDE SEQUENCE [LARGE SCALE GENOMIC DNA]</scope>
    <source>
        <strain evidence="6 7">ALL</strain>
    </source>
</reference>
<name>A0A4U5MDT2_STECR</name>
<evidence type="ECO:0000256" key="4">
    <source>
        <dbReference type="SAM" id="SignalP"/>
    </source>
</evidence>
<keyword evidence="2" id="KW-0328">Glycosyltransferase</keyword>
<protein>
    <recommendedName>
        <fullName evidence="5">Glycosyl transferase family 25 domain-containing protein</fullName>
    </recommendedName>
</protein>
<evidence type="ECO:0000313" key="7">
    <source>
        <dbReference type="Proteomes" id="UP000298663"/>
    </source>
</evidence>
<dbReference type="InterPro" id="IPR002654">
    <property type="entry name" value="Glyco_trans_25"/>
</dbReference>
<dbReference type="GO" id="GO:0050211">
    <property type="term" value="F:procollagen galactosyltransferase activity"/>
    <property type="evidence" value="ECO:0007669"/>
    <property type="project" value="TreeGrafter"/>
</dbReference>
<proteinExistence type="inferred from homology"/>
<dbReference type="InterPro" id="IPR050757">
    <property type="entry name" value="Collagen_mod_GT25"/>
</dbReference>
<keyword evidence="7" id="KW-1185">Reference proteome</keyword>
<evidence type="ECO:0000256" key="2">
    <source>
        <dbReference type="ARBA" id="ARBA00022676"/>
    </source>
</evidence>
<keyword evidence="3" id="KW-0808">Transferase</keyword>
<dbReference type="CDD" id="cd06532">
    <property type="entry name" value="Glyco_transf_25"/>
    <property type="match status" value="1"/>
</dbReference>
<comment type="similarity">
    <text evidence="1">Belongs to the glycosyltransferase 25 family.</text>
</comment>
<gene>
    <name evidence="6" type="ORF">L596_023488</name>
</gene>
<keyword evidence="4" id="KW-0732">Signal</keyword>
<feature type="signal peptide" evidence="4">
    <location>
        <begin position="1"/>
        <end position="18"/>
    </location>
</feature>
<evidence type="ECO:0000313" key="6">
    <source>
        <dbReference type="EMBL" id="TKR67316.1"/>
    </source>
</evidence>
<dbReference type="OrthoDB" id="47375at2759"/>
<dbReference type="PANTHER" id="PTHR10730:SF53">
    <property type="entry name" value="GLYCOSYLTRANSFERASE 25 FAMILY MEMBER"/>
    <property type="match status" value="1"/>
</dbReference>
<evidence type="ECO:0000259" key="5">
    <source>
        <dbReference type="Pfam" id="PF01755"/>
    </source>
</evidence>
<dbReference type="EMBL" id="AZBU02000008">
    <property type="protein sequence ID" value="TKR67316.1"/>
    <property type="molecule type" value="Genomic_DNA"/>
</dbReference>
<sequence>MKCYTASTVLLLISTSLALFPGRQPDRGDYRHLYPRLFLAIGVRSHAHSLPYTLGLIENLEYPKDRLQIAFFVEDNKGADGTEALVKTWARSAEKFYREKAIRIFGEEHFEDSSWMEVALMKARGSRSEYALLTTGDEFLTQPRILQNLIALKKTVVVPLMNSPTSNHSNSVDDMGDRYVAREIVGLEEITHASMPMLIHISASGYLTFSSGNVLNFDGNPNDPIEVFAHSAATTSIPIFLSNEEFYGYFIDSKIFDLPKHRQQVKHFIANLISDYGIHPIPPSSAIPPRPRPGSRLGFDQIYLINLKRRPERLRKMDAILQLFGIDYTLWEATDGKRLEEDEYSKEIKILPGYEDPFYKRTLKNGEIGCFLSHYRIWKNVVENGYEKVLVFEDDLRFLENGTQRLLEAMEDIEKHETEWDLIYLGRKNQAAEGEELWVADHRHLSTVGYSYWTLGYALSHSGAEKLLKTDPLSKLVAVDEYIPIMFDRHPRADWKNAFPERDLKAFTLYPLMVVPERYTNQDGYISDTEDSPIVDVANRGEGPKSDLKAPLRSPRTNSNEIIFNLLTLLPNCAFNVYCQALNCFNL</sequence>
<dbReference type="STRING" id="34508.A0A4U5MDT2"/>
<dbReference type="AlphaFoldDB" id="A0A4U5MDT2"/>
<dbReference type="PANTHER" id="PTHR10730">
    <property type="entry name" value="PROCOLLAGEN-LYSINE,2-OXOGLUTARATE 5-DIOXYGENASE/GLYCOSYLTRANSFERASE 25 FAMILY MEMBER"/>
    <property type="match status" value="1"/>
</dbReference>
<comment type="caution">
    <text evidence="6">The sequence shown here is derived from an EMBL/GenBank/DDBJ whole genome shotgun (WGS) entry which is preliminary data.</text>
</comment>
<evidence type="ECO:0000256" key="3">
    <source>
        <dbReference type="ARBA" id="ARBA00022679"/>
    </source>
</evidence>
<reference evidence="6 7" key="2">
    <citation type="journal article" date="2019" name="G3 (Bethesda)">
        <title>Hybrid Assembly of the Genome of the Entomopathogenic Nematode Steinernema carpocapsae Identifies the X-Chromosome.</title>
        <authorList>
            <person name="Serra L."/>
            <person name="Macchietto M."/>
            <person name="Macias-Munoz A."/>
            <person name="McGill C.J."/>
            <person name="Rodriguez I.M."/>
            <person name="Rodriguez B."/>
            <person name="Murad R."/>
            <person name="Mortazavi A."/>
        </authorList>
    </citation>
    <scope>NUCLEOTIDE SEQUENCE [LARGE SCALE GENOMIC DNA]</scope>
    <source>
        <strain evidence="6 7">ALL</strain>
    </source>
</reference>
<feature type="chain" id="PRO_5020557524" description="Glycosyl transferase family 25 domain-containing protein" evidence="4">
    <location>
        <begin position="19"/>
        <end position="587"/>
    </location>
</feature>